<organism evidence="1 2">
    <name type="scientific">Amycolatopsis australiensis</name>
    <dbReference type="NCBI Taxonomy" id="546364"/>
    <lineage>
        <taxon>Bacteria</taxon>
        <taxon>Bacillati</taxon>
        <taxon>Actinomycetota</taxon>
        <taxon>Actinomycetes</taxon>
        <taxon>Pseudonocardiales</taxon>
        <taxon>Pseudonocardiaceae</taxon>
        <taxon>Amycolatopsis</taxon>
    </lineage>
</organism>
<protein>
    <submittedName>
        <fullName evidence="1">Uncharacterized protein</fullName>
    </submittedName>
</protein>
<dbReference type="Proteomes" id="UP000182740">
    <property type="component" value="Unassembled WGS sequence"/>
</dbReference>
<sequence length="89" mass="10284">MEEAVAGARRMIEEQRSVFDLLELLHKDTSFRCTPFNFLRVCTRPRGFRCPNPGSSWRCFDLDWRPSAPPAEIEQKWAAMISRLPGTKA</sequence>
<dbReference type="EMBL" id="FPJG01000006">
    <property type="protein sequence ID" value="SFW67722.1"/>
    <property type="molecule type" value="Genomic_DNA"/>
</dbReference>
<keyword evidence="2" id="KW-1185">Reference proteome</keyword>
<accession>A0A1K1R642</accession>
<reference evidence="2" key="1">
    <citation type="submission" date="2016-11" db="EMBL/GenBank/DDBJ databases">
        <authorList>
            <person name="Varghese N."/>
            <person name="Submissions S."/>
        </authorList>
    </citation>
    <scope>NUCLEOTIDE SEQUENCE [LARGE SCALE GENOMIC DNA]</scope>
    <source>
        <strain evidence="2">DSM 44671</strain>
    </source>
</reference>
<dbReference type="OrthoDB" id="3634076at2"/>
<dbReference type="AlphaFoldDB" id="A0A1K1R642"/>
<gene>
    <name evidence="1" type="ORF">SAMN04489730_2765</name>
</gene>
<evidence type="ECO:0000313" key="2">
    <source>
        <dbReference type="Proteomes" id="UP000182740"/>
    </source>
</evidence>
<proteinExistence type="predicted"/>
<name>A0A1K1R642_9PSEU</name>
<dbReference type="RefSeq" id="WP_072476656.1">
    <property type="nucleotide sequence ID" value="NZ_FPJG01000006.1"/>
</dbReference>
<evidence type="ECO:0000313" key="1">
    <source>
        <dbReference type="EMBL" id="SFW67722.1"/>
    </source>
</evidence>
<dbReference type="STRING" id="546364.SAMN04489730_2765"/>